<dbReference type="AlphaFoldDB" id="A0A9N9EVT5"/>
<name>A0A9N9EVT5_9GLOM</name>
<dbReference type="GO" id="GO:0003735">
    <property type="term" value="F:structural constituent of ribosome"/>
    <property type="evidence" value="ECO:0007669"/>
    <property type="project" value="InterPro"/>
</dbReference>
<protein>
    <submittedName>
        <fullName evidence="1">2316_t:CDS:1</fullName>
    </submittedName>
</protein>
<dbReference type="Proteomes" id="UP000789739">
    <property type="component" value="Unassembled WGS sequence"/>
</dbReference>
<comment type="caution">
    <text evidence="1">The sequence shown here is derived from an EMBL/GenBank/DDBJ whole genome shotgun (WGS) entry which is preliminary data.</text>
</comment>
<gene>
    <name evidence="1" type="ORF">PBRASI_LOCUS2355</name>
</gene>
<accession>A0A9N9EVT5</accession>
<dbReference type="InterPro" id="IPR032053">
    <property type="entry name" value="Ribosomal_mS34"/>
</dbReference>
<organism evidence="1 2">
    <name type="scientific">Paraglomus brasilianum</name>
    <dbReference type="NCBI Taxonomy" id="144538"/>
    <lineage>
        <taxon>Eukaryota</taxon>
        <taxon>Fungi</taxon>
        <taxon>Fungi incertae sedis</taxon>
        <taxon>Mucoromycota</taxon>
        <taxon>Glomeromycotina</taxon>
        <taxon>Glomeromycetes</taxon>
        <taxon>Paraglomerales</taxon>
        <taxon>Paraglomeraceae</taxon>
        <taxon>Paraglomus</taxon>
    </lineage>
</organism>
<keyword evidence="2" id="KW-1185">Reference proteome</keyword>
<dbReference type="PANTHER" id="PTHR28589">
    <property type="entry name" value="28S RIBOSOMAL PROTEIN S34, MITOCHONDRIAL"/>
    <property type="match status" value="1"/>
</dbReference>
<dbReference type="Pfam" id="PF16053">
    <property type="entry name" value="MRP-S34"/>
    <property type="match status" value="1"/>
</dbReference>
<evidence type="ECO:0000313" key="1">
    <source>
        <dbReference type="EMBL" id="CAG8495988.1"/>
    </source>
</evidence>
<reference evidence="1" key="1">
    <citation type="submission" date="2021-06" db="EMBL/GenBank/DDBJ databases">
        <authorList>
            <person name="Kallberg Y."/>
            <person name="Tangrot J."/>
            <person name="Rosling A."/>
        </authorList>
    </citation>
    <scope>NUCLEOTIDE SEQUENCE</scope>
    <source>
        <strain evidence="1">BR232B</strain>
    </source>
</reference>
<dbReference type="EMBL" id="CAJVPI010000180">
    <property type="protein sequence ID" value="CAG8495988.1"/>
    <property type="molecule type" value="Genomic_DNA"/>
</dbReference>
<dbReference type="PANTHER" id="PTHR28589:SF1">
    <property type="entry name" value="SMALL RIBOSOMAL SUBUNIT PROTEIN MS34"/>
    <property type="match status" value="1"/>
</dbReference>
<proteinExistence type="predicted"/>
<dbReference type="GO" id="GO:0005739">
    <property type="term" value="C:mitochondrion"/>
    <property type="evidence" value="ECO:0007669"/>
    <property type="project" value="InterPro"/>
</dbReference>
<evidence type="ECO:0000313" key="2">
    <source>
        <dbReference type="Proteomes" id="UP000789739"/>
    </source>
</evidence>
<sequence>MASIAKELLKQSSKTIPIIRSARAKKNLYELLNVYPNYGVGLLVVRRWMVPDKWVGKGFKDCYYKVTRVRLKPLNIKHGRAFGIQYWNGEPINNKREVVIRGDLKWGWMIWPSGDKEGRWA</sequence>
<dbReference type="OrthoDB" id="16434at2759"/>